<proteinExistence type="predicted"/>
<keyword evidence="2" id="KW-1185">Reference proteome</keyword>
<evidence type="ECO:0000313" key="1">
    <source>
        <dbReference type="EMBL" id="KJB06224.1"/>
    </source>
</evidence>
<dbReference type="AlphaFoldDB" id="A0A0D2PHK3"/>
<name>A0A0D2PHK3_GOSRA</name>
<dbReference type="Proteomes" id="UP000032304">
    <property type="component" value="Chromosome 1"/>
</dbReference>
<dbReference type="EMBL" id="CM001740">
    <property type="protein sequence ID" value="KJB06224.1"/>
    <property type="molecule type" value="Genomic_DNA"/>
</dbReference>
<sequence length="83" mass="9706">MTLHCRLSIEGNDRWWGCWLRAELEPITIAKISHSFPHINFLKTTSEFDHSNKAILKQWSRGLESFSLGLELETTQLQIRHSN</sequence>
<dbReference type="Gramene" id="KJB06224">
    <property type="protein sequence ID" value="KJB06224"/>
    <property type="gene ID" value="B456_001G062800"/>
</dbReference>
<reference evidence="1 2" key="1">
    <citation type="journal article" date="2012" name="Nature">
        <title>Repeated polyploidization of Gossypium genomes and the evolution of spinnable cotton fibres.</title>
        <authorList>
            <person name="Paterson A.H."/>
            <person name="Wendel J.F."/>
            <person name="Gundlach H."/>
            <person name="Guo H."/>
            <person name="Jenkins J."/>
            <person name="Jin D."/>
            <person name="Llewellyn D."/>
            <person name="Showmaker K.C."/>
            <person name="Shu S."/>
            <person name="Udall J."/>
            <person name="Yoo M.J."/>
            <person name="Byers R."/>
            <person name="Chen W."/>
            <person name="Doron-Faigenboim A."/>
            <person name="Duke M.V."/>
            <person name="Gong L."/>
            <person name="Grimwood J."/>
            <person name="Grover C."/>
            <person name="Grupp K."/>
            <person name="Hu G."/>
            <person name="Lee T.H."/>
            <person name="Li J."/>
            <person name="Lin L."/>
            <person name="Liu T."/>
            <person name="Marler B.S."/>
            <person name="Page J.T."/>
            <person name="Roberts A.W."/>
            <person name="Romanel E."/>
            <person name="Sanders W.S."/>
            <person name="Szadkowski E."/>
            <person name="Tan X."/>
            <person name="Tang H."/>
            <person name="Xu C."/>
            <person name="Wang J."/>
            <person name="Wang Z."/>
            <person name="Zhang D."/>
            <person name="Zhang L."/>
            <person name="Ashrafi H."/>
            <person name="Bedon F."/>
            <person name="Bowers J.E."/>
            <person name="Brubaker C.L."/>
            <person name="Chee P.W."/>
            <person name="Das S."/>
            <person name="Gingle A.R."/>
            <person name="Haigler C.H."/>
            <person name="Harker D."/>
            <person name="Hoffmann L.V."/>
            <person name="Hovav R."/>
            <person name="Jones D.C."/>
            <person name="Lemke C."/>
            <person name="Mansoor S."/>
            <person name="ur Rahman M."/>
            <person name="Rainville L.N."/>
            <person name="Rambani A."/>
            <person name="Reddy U.K."/>
            <person name="Rong J.K."/>
            <person name="Saranga Y."/>
            <person name="Scheffler B.E."/>
            <person name="Scheffler J.A."/>
            <person name="Stelly D.M."/>
            <person name="Triplett B.A."/>
            <person name="Van Deynze A."/>
            <person name="Vaslin M.F."/>
            <person name="Waghmare V.N."/>
            <person name="Walford S.A."/>
            <person name="Wright R.J."/>
            <person name="Zaki E.A."/>
            <person name="Zhang T."/>
            <person name="Dennis E.S."/>
            <person name="Mayer K.F."/>
            <person name="Peterson D.G."/>
            <person name="Rokhsar D.S."/>
            <person name="Wang X."/>
            <person name="Schmutz J."/>
        </authorList>
    </citation>
    <scope>NUCLEOTIDE SEQUENCE [LARGE SCALE GENOMIC DNA]</scope>
</reference>
<gene>
    <name evidence="1" type="ORF">B456_001G062800</name>
</gene>
<protein>
    <submittedName>
        <fullName evidence="1">Uncharacterized protein</fullName>
    </submittedName>
</protein>
<organism evidence="1 2">
    <name type="scientific">Gossypium raimondii</name>
    <name type="common">Peruvian cotton</name>
    <name type="synonym">Gossypium klotzschianum subsp. raimondii</name>
    <dbReference type="NCBI Taxonomy" id="29730"/>
    <lineage>
        <taxon>Eukaryota</taxon>
        <taxon>Viridiplantae</taxon>
        <taxon>Streptophyta</taxon>
        <taxon>Embryophyta</taxon>
        <taxon>Tracheophyta</taxon>
        <taxon>Spermatophyta</taxon>
        <taxon>Magnoliopsida</taxon>
        <taxon>eudicotyledons</taxon>
        <taxon>Gunneridae</taxon>
        <taxon>Pentapetalae</taxon>
        <taxon>rosids</taxon>
        <taxon>malvids</taxon>
        <taxon>Malvales</taxon>
        <taxon>Malvaceae</taxon>
        <taxon>Malvoideae</taxon>
        <taxon>Gossypium</taxon>
    </lineage>
</organism>
<evidence type="ECO:0000313" key="2">
    <source>
        <dbReference type="Proteomes" id="UP000032304"/>
    </source>
</evidence>
<accession>A0A0D2PHK3</accession>